<dbReference type="PANTHER" id="PTHR21733">
    <property type="entry name" value="CUB_2 DOMAIN-CONTAINING PROTEIN-RELATED-RELATED"/>
    <property type="match status" value="1"/>
</dbReference>
<reference evidence="2" key="1">
    <citation type="submission" date="2016-11" db="UniProtKB">
        <authorList>
            <consortium name="WormBaseParasite"/>
        </authorList>
    </citation>
    <scope>IDENTIFICATION</scope>
</reference>
<proteinExistence type="predicted"/>
<dbReference type="GO" id="GO:0045087">
    <property type="term" value="P:innate immune response"/>
    <property type="evidence" value="ECO:0007669"/>
    <property type="project" value="TreeGrafter"/>
</dbReference>
<sequence length="358" mass="40038">MDTAIVLNQIFLKTADNQMQTLQDLKHSKVSNSSGQLIPMKIQSTAYISSSLADTQMAALEGFLYITTEKQSSSKGIKLNTLNLFFLDYMFKVFDVDQSQMIRTSLLICDPCTIVLLNSNGQMTPPLSSTISFWRQSPDSEVYMYKGVPTDDQESDDSQIFSNPMISFMNRQIRFPIIEKFSVSLGAFYFKTTSDFYFAIQPSYFDLEQYTTTGYTTTGFYMKSRDQVPKNVTFFCVKDSRYNGTTGAQFLGSLPDYNGTVIVKEEDSKQSESIKIHPIGKMNKWSTNSIGDTLSISSVKSEGGEFFVQYHIQQDQEISSTFAPTGAVSKTTGSVETTTKVSRGVSGLFILVLVSLIF</sequence>
<name>A0A1I7UBH6_9PELO</name>
<accession>A0A1I7UBH6</accession>
<dbReference type="WBParaSite" id="Csp11.Scaffold629.g7657.t1">
    <property type="protein sequence ID" value="Csp11.Scaffold629.g7657.t1"/>
    <property type="gene ID" value="Csp11.Scaffold629.g7657"/>
</dbReference>
<evidence type="ECO:0000313" key="1">
    <source>
        <dbReference type="Proteomes" id="UP000095282"/>
    </source>
</evidence>
<dbReference type="InterPro" id="IPR005071">
    <property type="entry name" value="Glycoprotein"/>
</dbReference>
<protein>
    <submittedName>
        <fullName evidence="2">CUB_2 domain-containing protein</fullName>
    </submittedName>
</protein>
<organism evidence="1 2">
    <name type="scientific">Caenorhabditis tropicalis</name>
    <dbReference type="NCBI Taxonomy" id="1561998"/>
    <lineage>
        <taxon>Eukaryota</taxon>
        <taxon>Metazoa</taxon>
        <taxon>Ecdysozoa</taxon>
        <taxon>Nematoda</taxon>
        <taxon>Chromadorea</taxon>
        <taxon>Rhabditida</taxon>
        <taxon>Rhabditina</taxon>
        <taxon>Rhabditomorpha</taxon>
        <taxon>Rhabditoidea</taxon>
        <taxon>Rhabditidae</taxon>
        <taxon>Peloderinae</taxon>
        <taxon>Caenorhabditis</taxon>
    </lineage>
</organism>
<keyword evidence="1" id="KW-1185">Reference proteome</keyword>
<dbReference type="PANTHER" id="PTHR21733:SF9">
    <property type="entry name" value="IGGFC_BINDING DOMAIN-CONTAINING PROTEIN"/>
    <property type="match status" value="1"/>
</dbReference>
<dbReference type="GO" id="GO:0045121">
    <property type="term" value="C:membrane raft"/>
    <property type="evidence" value="ECO:0007669"/>
    <property type="project" value="TreeGrafter"/>
</dbReference>
<dbReference type="Proteomes" id="UP000095282">
    <property type="component" value="Unplaced"/>
</dbReference>
<dbReference type="AlphaFoldDB" id="A0A1I7UBH6"/>
<dbReference type="eggNOG" id="ENOG502TJCK">
    <property type="taxonomic scope" value="Eukaryota"/>
</dbReference>
<dbReference type="Pfam" id="PF03409">
    <property type="entry name" value="Glycoprotein"/>
    <property type="match status" value="1"/>
</dbReference>
<evidence type="ECO:0000313" key="2">
    <source>
        <dbReference type="WBParaSite" id="Csp11.Scaffold629.g7657.t1"/>
    </source>
</evidence>